<organism evidence="1 2">
    <name type="scientific">Caballeronia hypogeia</name>
    <dbReference type="NCBI Taxonomy" id="1777140"/>
    <lineage>
        <taxon>Bacteria</taxon>
        <taxon>Pseudomonadati</taxon>
        <taxon>Pseudomonadota</taxon>
        <taxon>Betaproteobacteria</taxon>
        <taxon>Burkholderiales</taxon>
        <taxon>Burkholderiaceae</taxon>
        <taxon>Caballeronia</taxon>
    </lineage>
</organism>
<evidence type="ECO:0000313" key="2">
    <source>
        <dbReference type="Proteomes" id="UP000054851"/>
    </source>
</evidence>
<reference evidence="1" key="1">
    <citation type="submission" date="2016-01" db="EMBL/GenBank/DDBJ databases">
        <authorList>
            <person name="Peeters C."/>
        </authorList>
    </citation>
    <scope>NUCLEOTIDE SEQUENCE</scope>
    <source>
        <strain evidence="1">LMG 29322</strain>
    </source>
</reference>
<evidence type="ECO:0000313" key="1">
    <source>
        <dbReference type="EMBL" id="SAK41859.1"/>
    </source>
</evidence>
<name>A0A157Z8Z7_9BURK</name>
<proteinExistence type="predicted"/>
<comment type="caution">
    <text evidence="1">The sequence shown here is derived from an EMBL/GenBank/DDBJ whole genome shotgun (WGS) entry which is preliminary data.</text>
</comment>
<protein>
    <submittedName>
        <fullName evidence="1">Conjugal transfer relaxosome component TraJ</fullName>
    </submittedName>
</protein>
<dbReference type="AlphaFoldDB" id="A0A157Z8Z7"/>
<accession>A0A157Z8Z7</accession>
<keyword evidence="2" id="KW-1185">Reference proteome</keyword>
<gene>
    <name evidence="1" type="ORF">AWB79_00498</name>
</gene>
<dbReference type="Proteomes" id="UP000054851">
    <property type="component" value="Unassembled WGS sequence"/>
</dbReference>
<dbReference type="Pfam" id="PF21983">
    <property type="entry name" value="NikA-like"/>
    <property type="match status" value="1"/>
</dbReference>
<dbReference type="InterPro" id="IPR053842">
    <property type="entry name" value="NikA-like"/>
</dbReference>
<sequence>MNARMDNEVKATRKGSTPIKVWCLPEEKASIEENARKAGMSVSMYLRNVGMGYRIKGVIDAELVLKLAKINGDQGRLGGLLKLWLTNSEKLSSQDPAQMRRVIHGVLERIVTMQIAMLDLVKKPAAR</sequence>
<dbReference type="NCBIfam" id="NF010451">
    <property type="entry name" value="PRK13877.1"/>
    <property type="match status" value="1"/>
</dbReference>
<dbReference type="EMBL" id="FCOA02000001">
    <property type="protein sequence ID" value="SAK41859.1"/>
    <property type="molecule type" value="Genomic_DNA"/>
</dbReference>